<dbReference type="EMBL" id="KB446555">
    <property type="protein sequence ID" value="EME87581.1"/>
    <property type="molecule type" value="Genomic_DNA"/>
</dbReference>
<evidence type="ECO:0000313" key="2">
    <source>
        <dbReference type="Proteomes" id="UP000016932"/>
    </source>
</evidence>
<dbReference type="AlphaFoldDB" id="N1Q7H4"/>
<dbReference type="Proteomes" id="UP000016932">
    <property type="component" value="Unassembled WGS sequence"/>
</dbReference>
<organism evidence="1 2">
    <name type="scientific">Pseudocercospora fijiensis (strain CIRAD86)</name>
    <name type="common">Black leaf streak disease fungus</name>
    <name type="synonym">Mycosphaerella fijiensis</name>
    <dbReference type="NCBI Taxonomy" id="383855"/>
    <lineage>
        <taxon>Eukaryota</taxon>
        <taxon>Fungi</taxon>
        <taxon>Dikarya</taxon>
        <taxon>Ascomycota</taxon>
        <taxon>Pezizomycotina</taxon>
        <taxon>Dothideomycetes</taxon>
        <taxon>Dothideomycetidae</taxon>
        <taxon>Mycosphaerellales</taxon>
        <taxon>Mycosphaerellaceae</taxon>
        <taxon>Pseudocercospora</taxon>
    </lineage>
</organism>
<sequence>MTLSVRCSSGERSHLPDVRTLMDFLSRNPYDADGASRLVVSPKIHQDTHHVLTSRSCAGPNHQLRSLTNGLRQPLLLFSRALGRILRVCFLVVCLLAQIPHSALFSSCSGML</sequence>
<dbReference type="VEuPathDB" id="FungiDB:MYCFIDRAFT_209544"/>
<protein>
    <submittedName>
        <fullName evidence="1">Uncharacterized protein</fullName>
    </submittedName>
</protein>
<proteinExistence type="predicted"/>
<dbReference type="HOGENOM" id="CLU_2146947_0_0_1"/>
<dbReference type="RefSeq" id="XP_007920974.1">
    <property type="nucleotide sequence ID" value="XM_007922783.1"/>
</dbReference>
<dbReference type="KEGG" id="pfj:MYCFIDRAFT_209544"/>
<dbReference type="GeneID" id="19336824"/>
<name>N1Q7H4_PSEFD</name>
<reference evidence="1 2" key="1">
    <citation type="journal article" date="2012" name="PLoS Pathog.">
        <title>Diverse lifestyles and strategies of plant pathogenesis encoded in the genomes of eighteen Dothideomycetes fungi.</title>
        <authorList>
            <person name="Ohm R.A."/>
            <person name="Feau N."/>
            <person name="Henrissat B."/>
            <person name="Schoch C.L."/>
            <person name="Horwitz B.A."/>
            <person name="Barry K.W."/>
            <person name="Condon B.J."/>
            <person name="Copeland A.C."/>
            <person name="Dhillon B."/>
            <person name="Glaser F."/>
            <person name="Hesse C.N."/>
            <person name="Kosti I."/>
            <person name="LaButti K."/>
            <person name="Lindquist E.A."/>
            <person name="Lucas S."/>
            <person name="Salamov A.A."/>
            <person name="Bradshaw R.E."/>
            <person name="Ciuffetti L."/>
            <person name="Hamelin R.C."/>
            <person name="Kema G.H.J."/>
            <person name="Lawrence C."/>
            <person name="Scott J.A."/>
            <person name="Spatafora J.W."/>
            <person name="Turgeon B.G."/>
            <person name="de Wit P.J.G.M."/>
            <person name="Zhong S."/>
            <person name="Goodwin S.B."/>
            <person name="Grigoriev I.V."/>
        </authorList>
    </citation>
    <scope>NUCLEOTIDE SEQUENCE [LARGE SCALE GENOMIC DNA]</scope>
    <source>
        <strain evidence="1 2">CIRAD86</strain>
    </source>
</reference>
<keyword evidence="2" id="KW-1185">Reference proteome</keyword>
<accession>N1Q7H4</accession>
<gene>
    <name evidence="1" type="ORF">MYCFIDRAFT_209544</name>
</gene>
<dbReference type="OrthoDB" id="5593352at2759"/>
<evidence type="ECO:0000313" key="1">
    <source>
        <dbReference type="EMBL" id="EME87581.1"/>
    </source>
</evidence>